<feature type="domain" description="FAD/NAD(P)-binding" evidence="4">
    <location>
        <begin position="16"/>
        <end position="301"/>
    </location>
</feature>
<comment type="catalytic activity">
    <reaction evidence="3">
        <text>[thioredoxin]-dithiol + NADP(+) = [thioredoxin]-disulfide + NADPH + H(+)</text>
        <dbReference type="Rhea" id="RHEA:20345"/>
        <dbReference type="Rhea" id="RHEA-COMP:10698"/>
        <dbReference type="Rhea" id="RHEA-COMP:10700"/>
        <dbReference type="ChEBI" id="CHEBI:15378"/>
        <dbReference type="ChEBI" id="CHEBI:29950"/>
        <dbReference type="ChEBI" id="CHEBI:50058"/>
        <dbReference type="ChEBI" id="CHEBI:57783"/>
        <dbReference type="ChEBI" id="CHEBI:58349"/>
        <dbReference type="EC" id="1.8.1.9"/>
    </reaction>
</comment>
<dbReference type="RefSeq" id="WP_195001724.1">
    <property type="nucleotide sequence ID" value="NZ_JADLQN010000001.1"/>
</dbReference>
<dbReference type="InterPro" id="IPR050097">
    <property type="entry name" value="Ferredoxin-NADP_redctase_2"/>
</dbReference>
<dbReference type="PANTHER" id="PTHR48105">
    <property type="entry name" value="THIOREDOXIN REDUCTASE 1-RELATED-RELATED"/>
    <property type="match status" value="1"/>
</dbReference>
<dbReference type="InterPro" id="IPR023753">
    <property type="entry name" value="FAD/NAD-binding_dom"/>
</dbReference>
<name>A0ABS0D9C9_9NOCA</name>
<keyword evidence="1" id="KW-0285">Flavoprotein</keyword>
<gene>
    <name evidence="5" type="ORF">IU449_11025</name>
</gene>
<dbReference type="EMBL" id="JADLQN010000001">
    <property type="protein sequence ID" value="MBF6355069.1"/>
    <property type="molecule type" value="Genomic_DNA"/>
</dbReference>
<dbReference type="SUPFAM" id="SSF51905">
    <property type="entry name" value="FAD/NAD(P)-binding domain"/>
    <property type="match status" value="1"/>
</dbReference>
<evidence type="ECO:0000256" key="1">
    <source>
        <dbReference type="ARBA" id="ARBA00022630"/>
    </source>
</evidence>
<evidence type="ECO:0000259" key="4">
    <source>
        <dbReference type="Pfam" id="PF07992"/>
    </source>
</evidence>
<sequence length="330" mass="34516">MTGNGRGPSARETAGYDVVVIGGAAAGLAGALTLARARRSVLVLDAGAPRNRFADGVHALFGLDGIAPAELFERGRADVLRYGGQIESGEVVRAHRTEAGFEVTTAEGRTVRARRLLVTTGLVDELPDIPGVRERWGRDVVHCPYCHGWEVRDQPIAVLATGAHSIHQAQLFRQWSEDIVLFTHTTEPPAADKAEELAARGVRVVPGEIAGVVVEDDKITGVRLVGGEVVARTTVVVAPRMMARAEFLADLGLYPVEHPSGAGTHIPADPMGGATAVDGVWVAGNITDPAAQVGPSAAAGANAAARINADLVVEDTATAVEAARRVRQPI</sequence>
<dbReference type="InterPro" id="IPR036188">
    <property type="entry name" value="FAD/NAD-bd_sf"/>
</dbReference>
<organism evidence="5 6">
    <name type="scientific">Nocardia higoensis</name>
    <dbReference type="NCBI Taxonomy" id="228599"/>
    <lineage>
        <taxon>Bacteria</taxon>
        <taxon>Bacillati</taxon>
        <taxon>Actinomycetota</taxon>
        <taxon>Actinomycetes</taxon>
        <taxon>Mycobacteriales</taxon>
        <taxon>Nocardiaceae</taxon>
        <taxon>Nocardia</taxon>
    </lineage>
</organism>
<keyword evidence="6" id="KW-1185">Reference proteome</keyword>
<evidence type="ECO:0000313" key="6">
    <source>
        <dbReference type="Proteomes" id="UP000707731"/>
    </source>
</evidence>
<evidence type="ECO:0000313" key="5">
    <source>
        <dbReference type="EMBL" id="MBF6355069.1"/>
    </source>
</evidence>
<dbReference type="PRINTS" id="PR00368">
    <property type="entry name" value="FADPNR"/>
</dbReference>
<dbReference type="Proteomes" id="UP000707731">
    <property type="component" value="Unassembled WGS sequence"/>
</dbReference>
<dbReference type="Gene3D" id="3.50.50.60">
    <property type="entry name" value="FAD/NAD(P)-binding domain"/>
    <property type="match status" value="2"/>
</dbReference>
<dbReference type="Pfam" id="PF07992">
    <property type="entry name" value="Pyr_redox_2"/>
    <property type="match status" value="1"/>
</dbReference>
<evidence type="ECO:0000256" key="2">
    <source>
        <dbReference type="ARBA" id="ARBA00023002"/>
    </source>
</evidence>
<reference evidence="5 6" key="1">
    <citation type="submission" date="2020-10" db="EMBL/GenBank/DDBJ databases">
        <title>Identification of Nocardia species via Next-generation sequencing and recognition of intraspecies genetic diversity.</title>
        <authorList>
            <person name="Li P."/>
            <person name="Li P."/>
            <person name="Lu B."/>
        </authorList>
    </citation>
    <scope>NUCLEOTIDE SEQUENCE [LARGE SCALE GENOMIC DNA]</scope>
    <source>
        <strain evidence="5 6">BJ06-0143</strain>
    </source>
</reference>
<accession>A0ABS0D9C9</accession>
<comment type="caution">
    <text evidence="5">The sequence shown here is derived from an EMBL/GenBank/DDBJ whole genome shotgun (WGS) entry which is preliminary data.</text>
</comment>
<proteinExistence type="predicted"/>
<evidence type="ECO:0000256" key="3">
    <source>
        <dbReference type="ARBA" id="ARBA00048132"/>
    </source>
</evidence>
<protein>
    <submittedName>
        <fullName evidence="5">NAD(P)/FAD-dependent oxidoreductase</fullName>
    </submittedName>
</protein>
<keyword evidence="2" id="KW-0560">Oxidoreductase</keyword>
<dbReference type="PRINTS" id="PR00469">
    <property type="entry name" value="PNDRDTASEII"/>
</dbReference>